<dbReference type="AlphaFoldDB" id="A0A132AFC1"/>
<feature type="compositionally biased region" description="Polar residues" evidence="1">
    <location>
        <begin position="62"/>
        <end position="72"/>
    </location>
</feature>
<dbReference type="EMBL" id="JXLN01013892">
    <property type="protein sequence ID" value="KPM09676.1"/>
    <property type="molecule type" value="Genomic_DNA"/>
</dbReference>
<feature type="region of interest" description="Disordered" evidence="1">
    <location>
        <begin position="135"/>
        <end position="154"/>
    </location>
</feature>
<gene>
    <name evidence="2" type="ORF">QR98_0082180</name>
</gene>
<proteinExistence type="predicted"/>
<name>A0A132AFC1_SARSC</name>
<evidence type="ECO:0000313" key="2">
    <source>
        <dbReference type="EMBL" id="KPM09676.1"/>
    </source>
</evidence>
<reference evidence="2 3" key="1">
    <citation type="journal article" date="2015" name="Parasit. Vectors">
        <title>Draft genome of the scabies mite.</title>
        <authorList>
            <person name="Rider S.D.Jr."/>
            <person name="Morgan M.S."/>
            <person name="Arlian L.G."/>
        </authorList>
    </citation>
    <scope>NUCLEOTIDE SEQUENCE [LARGE SCALE GENOMIC DNA]</scope>
    <source>
        <strain evidence="2">Arlian Lab</strain>
    </source>
</reference>
<evidence type="ECO:0000256" key="1">
    <source>
        <dbReference type="SAM" id="MobiDB-lite"/>
    </source>
</evidence>
<evidence type="ECO:0000313" key="3">
    <source>
        <dbReference type="Proteomes" id="UP000616769"/>
    </source>
</evidence>
<dbReference type="Proteomes" id="UP000616769">
    <property type="component" value="Unassembled WGS sequence"/>
</dbReference>
<accession>A0A132AFC1</accession>
<dbReference type="OrthoDB" id="8879391at2759"/>
<dbReference type="VEuPathDB" id="VectorBase:SSCA000714"/>
<protein>
    <submittedName>
        <fullName evidence="2">Uncharacterized protein</fullName>
    </submittedName>
</protein>
<comment type="caution">
    <text evidence="2">The sequence shown here is derived from an EMBL/GenBank/DDBJ whole genome shotgun (WGS) entry which is preliminary data.</text>
</comment>
<feature type="compositionally biased region" description="Polar residues" evidence="1">
    <location>
        <begin position="140"/>
        <end position="154"/>
    </location>
</feature>
<organism evidence="2 3">
    <name type="scientific">Sarcoptes scabiei</name>
    <name type="common">Itch mite</name>
    <name type="synonym">Acarus scabiei</name>
    <dbReference type="NCBI Taxonomy" id="52283"/>
    <lineage>
        <taxon>Eukaryota</taxon>
        <taxon>Metazoa</taxon>
        <taxon>Ecdysozoa</taxon>
        <taxon>Arthropoda</taxon>
        <taxon>Chelicerata</taxon>
        <taxon>Arachnida</taxon>
        <taxon>Acari</taxon>
        <taxon>Acariformes</taxon>
        <taxon>Sarcoptiformes</taxon>
        <taxon>Astigmata</taxon>
        <taxon>Psoroptidia</taxon>
        <taxon>Sarcoptoidea</taxon>
        <taxon>Sarcoptidae</taxon>
        <taxon>Sarcoptinae</taxon>
        <taxon>Sarcoptes</taxon>
    </lineage>
</organism>
<sequence length="154" mass="16830">MALKSIKTSMLELNSLQSNDDSNSFANNSFTNGSNSYRNALDPQSSSKYRLNVSLNPKPILGSNSERQQSGIAQEPHIQHNYSAQNSPASIDQNENTNGGSRAGRGHNHDSNQMMNSFICAGTFFPFTMPVVQRRHQRNPTEGSISSIGDSVPN</sequence>
<feature type="compositionally biased region" description="Polar residues" evidence="1">
    <location>
        <begin position="80"/>
        <end position="100"/>
    </location>
</feature>
<feature type="region of interest" description="Disordered" evidence="1">
    <location>
        <begin position="17"/>
        <end position="111"/>
    </location>
</feature>
<feature type="compositionally biased region" description="Low complexity" evidence="1">
    <location>
        <begin position="17"/>
        <end position="36"/>
    </location>
</feature>
<feature type="compositionally biased region" description="Polar residues" evidence="1">
    <location>
        <begin position="42"/>
        <end position="55"/>
    </location>
</feature>